<protein>
    <submittedName>
        <fullName evidence="2">Uncharacterized protein</fullName>
    </submittedName>
</protein>
<gene>
    <name evidence="2" type="ORF">COX90_02935</name>
</gene>
<evidence type="ECO:0000256" key="1">
    <source>
        <dbReference type="SAM" id="Phobius"/>
    </source>
</evidence>
<sequence>MKRWNWFEVYNLFVSTLVGHLLVIVGYVVLGLIAFATVVVVLENITNSQLGDWLEWIVSFFAHDSVKNTSKVRQATLSVVSRHV</sequence>
<dbReference type="EMBL" id="PFPB01000053">
    <property type="protein sequence ID" value="PIZ88763.1"/>
    <property type="molecule type" value="Genomic_DNA"/>
</dbReference>
<evidence type="ECO:0000313" key="3">
    <source>
        <dbReference type="Proteomes" id="UP000230760"/>
    </source>
</evidence>
<dbReference type="Proteomes" id="UP000230760">
    <property type="component" value="Unassembled WGS sequence"/>
</dbReference>
<feature type="transmembrane region" description="Helical" evidence="1">
    <location>
        <begin position="20"/>
        <end position="42"/>
    </location>
</feature>
<keyword evidence="1" id="KW-1133">Transmembrane helix</keyword>
<name>A0A2M7UXP8_9BACT</name>
<organism evidence="2 3">
    <name type="scientific">Candidatus Nealsonbacteria bacterium CG_4_10_14_0_2_um_filter_38_17</name>
    <dbReference type="NCBI Taxonomy" id="1974680"/>
    <lineage>
        <taxon>Bacteria</taxon>
        <taxon>Candidatus Nealsoniibacteriota</taxon>
    </lineage>
</organism>
<reference evidence="3" key="1">
    <citation type="submission" date="2017-09" db="EMBL/GenBank/DDBJ databases">
        <title>Depth-based differentiation of microbial function through sediment-hosted aquifers and enrichment of novel symbionts in the deep terrestrial subsurface.</title>
        <authorList>
            <person name="Probst A.J."/>
            <person name="Ladd B."/>
            <person name="Jarett J.K."/>
            <person name="Geller-Mcgrath D.E."/>
            <person name="Sieber C.M.K."/>
            <person name="Emerson J.B."/>
            <person name="Anantharaman K."/>
            <person name="Thomas B.C."/>
            <person name="Malmstrom R."/>
            <person name="Stieglmeier M."/>
            <person name="Klingl A."/>
            <person name="Woyke T."/>
            <person name="Ryan C.M."/>
            <person name="Banfield J.F."/>
        </authorList>
    </citation>
    <scope>NUCLEOTIDE SEQUENCE [LARGE SCALE GENOMIC DNA]</scope>
</reference>
<comment type="caution">
    <text evidence="2">The sequence shown here is derived from an EMBL/GenBank/DDBJ whole genome shotgun (WGS) entry which is preliminary data.</text>
</comment>
<evidence type="ECO:0000313" key="2">
    <source>
        <dbReference type="EMBL" id="PIZ88763.1"/>
    </source>
</evidence>
<proteinExistence type="predicted"/>
<keyword evidence="1" id="KW-0812">Transmembrane</keyword>
<dbReference type="AlphaFoldDB" id="A0A2M7UXP8"/>
<accession>A0A2M7UXP8</accession>
<keyword evidence="1" id="KW-0472">Membrane</keyword>